<sequence length="461" mass="51986">MRVIKRKKLIGIILIILIGMLGGIGYYRYNHFNQKIIINGINVGGLNAKQTLKRLQQKSASQKIYLKNKLIYQYQRSGSDFTKKDLPQIKQLIKRQWTFFPSSKQQSFLVEPSEVTKHEDNKTAATLKTKLTQENLHRQAPKDAYAVLTAGKIKTVQAQAGNKYNLQALLKQYHQQEFLPKVELTAVYLQPLKAKSRQVQHEKQKLEELSKRSVEYRVQNNKYKFSTKSNLQRVTYTNGKYKIDSTNLTDEIAKINQQDATLQKGISFKTHDGNTVQIADGGSYGWALKSERAVEHIEQALLTGKKSLDAKQDIYGVGYLTYGTGYGLSNNGIGNSYAEVSISQQHLWIYKNGQEVVSTNVVTGKHNTGEDTPKGLWYIMYKQSPSVLKGSEVGNANYSVNVKYWAQFTNSGCGFHDASWRTNWSSDAYLNNGSGGCVNTPSSVMADVYNNLSQKEAVVIY</sequence>
<dbReference type="InterPro" id="IPR038063">
    <property type="entry name" value="Transpep_catalytic_dom"/>
</dbReference>
<evidence type="ECO:0000256" key="7">
    <source>
        <dbReference type="SAM" id="Coils"/>
    </source>
</evidence>
<dbReference type="PANTHER" id="PTHR30582">
    <property type="entry name" value="L,D-TRANSPEPTIDASE"/>
    <property type="match status" value="1"/>
</dbReference>
<feature type="active site" description="Nucleophile" evidence="6">
    <location>
        <position position="437"/>
    </location>
</feature>
<dbReference type="GO" id="GO:0018104">
    <property type="term" value="P:peptidoglycan-protein cross-linking"/>
    <property type="evidence" value="ECO:0007669"/>
    <property type="project" value="TreeGrafter"/>
</dbReference>
<keyword evidence="3 6" id="KW-0133">Cell shape</keyword>
<feature type="active site" description="Proton donor/acceptor" evidence="6">
    <location>
        <position position="416"/>
    </location>
</feature>
<dbReference type="InterPro" id="IPR038054">
    <property type="entry name" value="LD_TPept-like_central_sf"/>
</dbReference>
<dbReference type="GO" id="GO:0016740">
    <property type="term" value="F:transferase activity"/>
    <property type="evidence" value="ECO:0007669"/>
    <property type="project" value="UniProtKB-KW"/>
</dbReference>
<dbReference type="InterPro" id="IPR050979">
    <property type="entry name" value="LD-transpeptidase"/>
</dbReference>
<evidence type="ECO:0000256" key="3">
    <source>
        <dbReference type="ARBA" id="ARBA00022960"/>
    </source>
</evidence>
<dbReference type="UniPathway" id="UPA00219"/>
<dbReference type="GO" id="GO:0071972">
    <property type="term" value="F:peptidoglycan L,D-transpeptidase activity"/>
    <property type="evidence" value="ECO:0007669"/>
    <property type="project" value="TreeGrafter"/>
</dbReference>
<reference evidence="10 11" key="1">
    <citation type="journal article" date="2015" name="Genome Announc.">
        <title>Expanding the biotechnology potential of lactobacilli through comparative genomics of 213 strains and associated genera.</title>
        <authorList>
            <person name="Sun Z."/>
            <person name="Harris H.M."/>
            <person name="McCann A."/>
            <person name="Guo C."/>
            <person name="Argimon S."/>
            <person name="Zhang W."/>
            <person name="Yang X."/>
            <person name="Jeffery I.B."/>
            <person name="Cooney J.C."/>
            <person name="Kagawa T.F."/>
            <person name="Liu W."/>
            <person name="Song Y."/>
            <person name="Salvetti E."/>
            <person name="Wrobel A."/>
            <person name="Rasinkangas P."/>
            <person name="Parkhill J."/>
            <person name="Rea M.C."/>
            <person name="O'Sullivan O."/>
            <person name="Ritari J."/>
            <person name="Douillard F.P."/>
            <person name="Paul Ross R."/>
            <person name="Yang R."/>
            <person name="Briner A.E."/>
            <person name="Felis G.E."/>
            <person name="de Vos W.M."/>
            <person name="Barrangou R."/>
            <person name="Klaenhammer T.R."/>
            <person name="Caufield P.W."/>
            <person name="Cui Y."/>
            <person name="Zhang H."/>
            <person name="O'Toole P.W."/>
        </authorList>
    </citation>
    <scope>NUCLEOTIDE SEQUENCE [LARGE SCALE GENOMIC DNA]</scope>
    <source>
        <strain evidence="10 11">DSM 20605</strain>
    </source>
</reference>
<dbReference type="Pfam" id="PF03734">
    <property type="entry name" value="YkuD"/>
    <property type="match status" value="1"/>
</dbReference>
<proteinExistence type="predicted"/>
<evidence type="ECO:0000313" key="11">
    <source>
        <dbReference type="Proteomes" id="UP000051576"/>
    </source>
</evidence>
<keyword evidence="8" id="KW-1133">Transmembrane helix</keyword>
<evidence type="ECO:0000256" key="6">
    <source>
        <dbReference type="PROSITE-ProRule" id="PRU01373"/>
    </source>
</evidence>
<keyword evidence="8" id="KW-0472">Membrane</keyword>
<dbReference type="CDD" id="cd16913">
    <property type="entry name" value="YkuD_like"/>
    <property type="match status" value="1"/>
</dbReference>
<name>A0A0R2CA54_9LACO</name>
<protein>
    <submittedName>
        <fullName evidence="10">ErfK YbiS YcfS YnhG family protein</fullName>
    </submittedName>
</protein>
<comment type="caution">
    <text evidence="10">The sequence shown here is derived from an EMBL/GenBank/DDBJ whole genome shotgun (WGS) entry which is preliminary data.</text>
</comment>
<dbReference type="Proteomes" id="UP000051576">
    <property type="component" value="Unassembled WGS sequence"/>
</dbReference>
<dbReference type="RefSeq" id="WP_010579772.1">
    <property type="nucleotide sequence ID" value="NZ_AHYZ01000036.1"/>
</dbReference>
<dbReference type="GO" id="GO:0005576">
    <property type="term" value="C:extracellular region"/>
    <property type="evidence" value="ECO:0007669"/>
    <property type="project" value="TreeGrafter"/>
</dbReference>
<feature type="coiled-coil region" evidence="7">
    <location>
        <begin position="192"/>
        <end position="219"/>
    </location>
</feature>
<evidence type="ECO:0000259" key="9">
    <source>
        <dbReference type="PROSITE" id="PS52029"/>
    </source>
</evidence>
<evidence type="ECO:0000313" key="10">
    <source>
        <dbReference type="EMBL" id="KRM88600.1"/>
    </source>
</evidence>
<keyword evidence="11" id="KW-1185">Reference proteome</keyword>
<dbReference type="Gene3D" id="2.40.440.10">
    <property type="entry name" value="L,D-transpeptidase catalytic domain-like"/>
    <property type="match status" value="1"/>
</dbReference>
<dbReference type="SUPFAM" id="SSF143985">
    <property type="entry name" value="L,D-transpeptidase pre-catalytic domain-like"/>
    <property type="match status" value="1"/>
</dbReference>
<dbReference type="STRING" id="1133569.FD21_GL001032"/>
<keyword evidence="4 6" id="KW-0573">Peptidoglycan synthesis</keyword>
<accession>A0A0R2CA54</accession>
<gene>
    <name evidence="10" type="ORF">FD21_GL001032</name>
</gene>
<keyword evidence="7" id="KW-0175">Coiled coil</keyword>
<evidence type="ECO:0000256" key="8">
    <source>
        <dbReference type="SAM" id="Phobius"/>
    </source>
</evidence>
<keyword evidence="8" id="KW-0812">Transmembrane</keyword>
<dbReference type="AlphaFoldDB" id="A0A0R2CA54"/>
<dbReference type="GO" id="GO:0071555">
    <property type="term" value="P:cell wall organization"/>
    <property type="evidence" value="ECO:0007669"/>
    <property type="project" value="UniProtKB-UniRule"/>
</dbReference>
<evidence type="ECO:0000256" key="4">
    <source>
        <dbReference type="ARBA" id="ARBA00022984"/>
    </source>
</evidence>
<dbReference type="PROSITE" id="PS52029">
    <property type="entry name" value="LD_TPASE"/>
    <property type="match status" value="1"/>
</dbReference>
<keyword evidence="5 6" id="KW-0961">Cell wall biogenesis/degradation</keyword>
<evidence type="ECO:0000256" key="1">
    <source>
        <dbReference type="ARBA" id="ARBA00004752"/>
    </source>
</evidence>
<dbReference type="SUPFAM" id="SSF141523">
    <property type="entry name" value="L,D-transpeptidase catalytic domain-like"/>
    <property type="match status" value="1"/>
</dbReference>
<keyword evidence="2" id="KW-0808">Transferase</keyword>
<evidence type="ECO:0000256" key="2">
    <source>
        <dbReference type="ARBA" id="ARBA00022679"/>
    </source>
</evidence>
<dbReference type="PANTHER" id="PTHR30582:SF33">
    <property type="entry name" value="EXPORTED PROTEIN"/>
    <property type="match status" value="1"/>
</dbReference>
<dbReference type="GO" id="GO:0008360">
    <property type="term" value="P:regulation of cell shape"/>
    <property type="evidence" value="ECO:0007669"/>
    <property type="project" value="UniProtKB-UniRule"/>
</dbReference>
<dbReference type="PATRIC" id="fig|1133569.4.peg.1161"/>
<feature type="domain" description="L,D-TPase catalytic" evidence="9">
    <location>
        <begin position="336"/>
        <end position="461"/>
    </location>
</feature>
<dbReference type="eggNOG" id="COG1376">
    <property type="taxonomic scope" value="Bacteria"/>
</dbReference>
<organism evidence="10 11">
    <name type="scientific">Liquorilactobacillus vini DSM 20605</name>
    <dbReference type="NCBI Taxonomy" id="1133569"/>
    <lineage>
        <taxon>Bacteria</taxon>
        <taxon>Bacillati</taxon>
        <taxon>Bacillota</taxon>
        <taxon>Bacilli</taxon>
        <taxon>Lactobacillales</taxon>
        <taxon>Lactobacillaceae</taxon>
        <taxon>Liquorilactobacillus</taxon>
    </lineage>
</organism>
<dbReference type="EMBL" id="AYYX01000028">
    <property type="protein sequence ID" value="KRM88600.1"/>
    <property type="molecule type" value="Genomic_DNA"/>
</dbReference>
<dbReference type="InterPro" id="IPR005490">
    <property type="entry name" value="LD_TPept_cat_dom"/>
</dbReference>
<evidence type="ECO:0000256" key="5">
    <source>
        <dbReference type="ARBA" id="ARBA00023316"/>
    </source>
</evidence>
<feature type="transmembrane region" description="Helical" evidence="8">
    <location>
        <begin position="9"/>
        <end position="29"/>
    </location>
</feature>
<comment type="pathway">
    <text evidence="1 6">Cell wall biogenesis; peptidoglycan biosynthesis.</text>
</comment>
<dbReference type="Gene3D" id="3.10.20.800">
    <property type="match status" value="1"/>
</dbReference>